<feature type="compositionally biased region" description="Basic and acidic residues" evidence="1">
    <location>
        <begin position="242"/>
        <end position="257"/>
    </location>
</feature>
<feature type="region of interest" description="Disordered" evidence="1">
    <location>
        <begin position="187"/>
        <end position="257"/>
    </location>
</feature>
<sequence>METRSGGLRWHFGSALAVPTPPGHMELKGTVDVSQEVKLVERCHGVCFLLPRALRGRYPRPNNPITEEDVAARGFHEHSSLRYSLLLKSLNLGTSFGIVSARADAVESIAISPGRRLRGLIHNTTKATIHNENDTACGCIDPGFGQVLQSSGDDFPTLPLLGRCQGGRRRRQHQSYLRQALRQQHHDFTDTYEGKRMYERSSSEPTDWRDLRTRHGNKPAASRLSPPSSAVEHVPTPPQTTTDREGSQERHGEHGAV</sequence>
<evidence type="ECO:0000313" key="2">
    <source>
        <dbReference type="EMBL" id="KAF2490262.1"/>
    </source>
</evidence>
<name>A0A6A6QDB2_9PEZI</name>
<dbReference type="AlphaFoldDB" id="A0A6A6QDB2"/>
<reference evidence="2" key="1">
    <citation type="journal article" date="2020" name="Stud. Mycol.">
        <title>101 Dothideomycetes genomes: a test case for predicting lifestyles and emergence of pathogens.</title>
        <authorList>
            <person name="Haridas S."/>
            <person name="Albert R."/>
            <person name="Binder M."/>
            <person name="Bloem J."/>
            <person name="Labutti K."/>
            <person name="Salamov A."/>
            <person name="Andreopoulos B."/>
            <person name="Baker S."/>
            <person name="Barry K."/>
            <person name="Bills G."/>
            <person name="Bluhm B."/>
            <person name="Cannon C."/>
            <person name="Castanera R."/>
            <person name="Culley D."/>
            <person name="Daum C."/>
            <person name="Ezra D."/>
            <person name="Gonzalez J."/>
            <person name="Henrissat B."/>
            <person name="Kuo A."/>
            <person name="Liang C."/>
            <person name="Lipzen A."/>
            <person name="Lutzoni F."/>
            <person name="Magnuson J."/>
            <person name="Mondo S."/>
            <person name="Nolan M."/>
            <person name="Ohm R."/>
            <person name="Pangilinan J."/>
            <person name="Park H.-J."/>
            <person name="Ramirez L."/>
            <person name="Alfaro M."/>
            <person name="Sun H."/>
            <person name="Tritt A."/>
            <person name="Yoshinaga Y."/>
            <person name="Zwiers L.-H."/>
            <person name="Turgeon B."/>
            <person name="Goodwin S."/>
            <person name="Spatafora J."/>
            <person name="Crous P."/>
            <person name="Grigoriev I."/>
        </authorList>
    </citation>
    <scope>NUCLEOTIDE SEQUENCE</scope>
    <source>
        <strain evidence="2">CBS 269.34</strain>
    </source>
</reference>
<proteinExistence type="predicted"/>
<organism evidence="2 3">
    <name type="scientific">Lophium mytilinum</name>
    <dbReference type="NCBI Taxonomy" id="390894"/>
    <lineage>
        <taxon>Eukaryota</taxon>
        <taxon>Fungi</taxon>
        <taxon>Dikarya</taxon>
        <taxon>Ascomycota</taxon>
        <taxon>Pezizomycotina</taxon>
        <taxon>Dothideomycetes</taxon>
        <taxon>Pleosporomycetidae</taxon>
        <taxon>Mytilinidiales</taxon>
        <taxon>Mytilinidiaceae</taxon>
        <taxon>Lophium</taxon>
    </lineage>
</organism>
<feature type="compositionally biased region" description="Basic and acidic residues" evidence="1">
    <location>
        <begin position="187"/>
        <end position="213"/>
    </location>
</feature>
<protein>
    <submittedName>
        <fullName evidence="2">Uncharacterized protein</fullName>
    </submittedName>
</protein>
<evidence type="ECO:0000256" key="1">
    <source>
        <dbReference type="SAM" id="MobiDB-lite"/>
    </source>
</evidence>
<dbReference type="Proteomes" id="UP000799750">
    <property type="component" value="Unassembled WGS sequence"/>
</dbReference>
<accession>A0A6A6QDB2</accession>
<evidence type="ECO:0000313" key="3">
    <source>
        <dbReference type="Proteomes" id="UP000799750"/>
    </source>
</evidence>
<keyword evidence="3" id="KW-1185">Reference proteome</keyword>
<feature type="compositionally biased region" description="Low complexity" evidence="1">
    <location>
        <begin position="219"/>
        <end position="230"/>
    </location>
</feature>
<dbReference type="EMBL" id="MU004197">
    <property type="protein sequence ID" value="KAF2490262.1"/>
    <property type="molecule type" value="Genomic_DNA"/>
</dbReference>
<gene>
    <name evidence="2" type="ORF">BU16DRAFT_543610</name>
</gene>